<dbReference type="Pfam" id="PF13173">
    <property type="entry name" value="AAA_14"/>
    <property type="match status" value="1"/>
</dbReference>
<organism evidence="3 4">
    <name type="scientific">Pseudoclavibacter caeni</name>
    <dbReference type="NCBI Taxonomy" id="908846"/>
    <lineage>
        <taxon>Bacteria</taxon>
        <taxon>Bacillati</taxon>
        <taxon>Actinomycetota</taxon>
        <taxon>Actinomycetes</taxon>
        <taxon>Micrococcales</taxon>
        <taxon>Microbacteriaceae</taxon>
        <taxon>Pseudoclavibacter</taxon>
    </lineage>
</organism>
<name>A0A7C8FU16_9MICO</name>
<keyword evidence="4" id="KW-1185">Reference proteome</keyword>
<dbReference type="Proteomes" id="UP000481339">
    <property type="component" value="Unassembled WGS sequence"/>
</dbReference>
<evidence type="ECO:0000313" key="3">
    <source>
        <dbReference type="EMBL" id="KAB1631362.1"/>
    </source>
</evidence>
<keyword evidence="3" id="KW-0067">ATP-binding</keyword>
<gene>
    <name evidence="3" type="ORF">F8O02_08320</name>
</gene>
<dbReference type="OrthoDB" id="128089at2"/>
<accession>A0A7C8FU16</accession>
<dbReference type="SUPFAM" id="SSF52540">
    <property type="entry name" value="P-loop containing nucleoside triphosphate hydrolases"/>
    <property type="match status" value="1"/>
</dbReference>
<feature type="domain" description="DUF4143" evidence="2">
    <location>
        <begin position="207"/>
        <end position="365"/>
    </location>
</feature>
<dbReference type="Pfam" id="PF13635">
    <property type="entry name" value="DUF4143"/>
    <property type="match status" value="1"/>
</dbReference>
<dbReference type="InterPro" id="IPR025420">
    <property type="entry name" value="DUF4143"/>
</dbReference>
<proteinExistence type="predicted"/>
<reference evidence="3 4" key="1">
    <citation type="submission" date="2019-09" db="EMBL/GenBank/DDBJ databases">
        <title>Phylogeny of genus Pseudoclavibacter and closely related genus.</title>
        <authorList>
            <person name="Li Y."/>
        </authorList>
    </citation>
    <scope>NUCLEOTIDE SEQUENCE [LARGE SCALE GENOMIC DNA]</scope>
    <source>
        <strain evidence="3 4">JCM 16921</strain>
    </source>
</reference>
<dbReference type="PANTHER" id="PTHR43566">
    <property type="entry name" value="CONSERVED PROTEIN"/>
    <property type="match status" value="1"/>
</dbReference>
<dbReference type="InterPro" id="IPR041682">
    <property type="entry name" value="AAA_14"/>
</dbReference>
<dbReference type="InterPro" id="IPR027417">
    <property type="entry name" value="P-loop_NTPase"/>
</dbReference>
<dbReference type="AlphaFoldDB" id="A0A7C8FU16"/>
<evidence type="ECO:0000259" key="2">
    <source>
        <dbReference type="Pfam" id="PF13635"/>
    </source>
</evidence>
<dbReference type="GO" id="GO:0005524">
    <property type="term" value="F:ATP binding"/>
    <property type="evidence" value="ECO:0007669"/>
    <property type="project" value="UniProtKB-KW"/>
</dbReference>
<dbReference type="EMBL" id="WBKA01000007">
    <property type="protein sequence ID" value="KAB1631362.1"/>
    <property type="molecule type" value="Genomic_DNA"/>
</dbReference>
<protein>
    <submittedName>
        <fullName evidence="3">ATP-binding protein</fullName>
    </submittedName>
</protein>
<sequence>MFSTPRSPLGRILDRHAEALIAEALTDTRVVLVVGARQSGKSTVVAQVTPSDREWRSLDNAAMRQAAKADPVTFVSHPGLLVIDEIQREPDLLLAIKETVDADPRPGRFLLTGSAHVLSLRSVPDALPGRIETIELWPLSQGEIDGTPDGFVDAVFDAGPDYRHESDLTRDDYIARIVRGGFPEAVARSGRRRERFFENYVGDLVNRDVIQVSAIEHGPQMRRLIRLLAARSGGLAVPGTLAGDLGISRPTVESYLALLEQVFLVKRVPAWTRNLSARAVRTPKLFFVDSGIAADQLSQDETSLQRLDSPLGALLEGFVTSEIARQLTWSRTRAEIFHYRTKDQVEVDIVLEDRRGRVIAIEVKAAATVRAEDFRGIDHLAQRTGDDLVTGIVFYTGQRTLSFGPKKLAVPISALWESQQ</sequence>
<comment type="caution">
    <text evidence="3">The sequence shown here is derived from an EMBL/GenBank/DDBJ whole genome shotgun (WGS) entry which is preliminary data.</text>
</comment>
<dbReference type="RefSeq" id="WP_158036778.1">
    <property type="nucleotide sequence ID" value="NZ_BAAAZV010000020.1"/>
</dbReference>
<feature type="domain" description="AAA" evidence="1">
    <location>
        <begin position="28"/>
        <end position="144"/>
    </location>
</feature>
<dbReference type="PANTHER" id="PTHR43566:SF2">
    <property type="entry name" value="DUF4143 DOMAIN-CONTAINING PROTEIN"/>
    <property type="match status" value="1"/>
</dbReference>
<evidence type="ECO:0000259" key="1">
    <source>
        <dbReference type="Pfam" id="PF13173"/>
    </source>
</evidence>
<evidence type="ECO:0000313" key="4">
    <source>
        <dbReference type="Proteomes" id="UP000481339"/>
    </source>
</evidence>
<keyword evidence="3" id="KW-0547">Nucleotide-binding</keyword>